<feature type="signal peptide" evidence="6">
    <location>
        <begin position="1"/>
        <end position="25"/>
    </location>
</feature>
<evidence type="ECO:0000256" key="6">
    <source>
        <dbReference type="SAM" id="SignalP"/>
    </source>
</evidence>
<dbReference type="Proteomes" id="UP000290545">
    <property type="component" value="Unassembled WGS sequence"/>
</dbReference>
<dbReference type="Gene3D" id="3.20.20.80">
    <property type="entry name" value="Glycosidases"/>
    <property type="match status" value="1"/>
</dbReference>
<dbReference type="RefSeq" id="WP_129001277.1">
    <property type="nucleotide sequence ID" value="NZ_SDHZ01000001.1"/>
</dbReference>
<name>A0A4Q1D9W0_9BACT</name>
<reference evidence="9 10" key="1">
    <citation type="submission" date="2019-01" db="EMBL/GenBank/DDBJ databases">
        <title>Filimonas sp. strain TTM-71.</title>
        <authorList>
            <person name="Chen W.-M."/>
        </authorList>
    </citation>
    <scope>NUCLEOTIDE SEQUENCE [LARGE SCALE GENOMIC DNA]</scope>
    <source>
        <strain evidence="9 10">TTM-71</strain>
    </source>
</reference>
<dbReference type="Gene3D" id="2.60.40.1180">
    <property type="entry name" value="Golgi alpha-mannosidase II"/>
    <property type="match status" value="1"/>
</dbReference>
<keyword evidence="10" id="KW-1185">Reference proteome</keyword>
<evidence type="ECO:0000256" key="4">
    <source>
        <dbReference type="ARBA" id="ARBA00022801"/>
    </source>
</evidence>
<comment type="caution">
    <text evidence="9">The sequence shown here is derived from an EMBL/GenBank/DDBJ whole genome shotgun (WGS) entry which is preliminary data.</text>
</comment>
<dbReference type="Pfam" id="PF16757">
    <property type="entry name" value="Fucosidase_C"/>
    <property type="match status" value="1"/>
</dbReference>
<protein>
    <recommendedName>
        <fullName evidence="2">alpha-L-fucosidase</fullName>
        <ecNumber evidence="2">3.2.1.51</ecNumber>
    </recommendedName>
</protein>
<dbReference type="SUPFAM" id="SSF51445">
    <property type="entry name" value="(Trans)glycosidases"/>
    <property type="match status" value="1"/>
</dbReference>
<keyword evidence="4" id="KW-0378">Hydrolase</keyword>
<dbReference type="InterPro" id="IPR031919">
    <property type="entry name" value="Fucosidase_C"/>
</dbReference>
<evidence type="ECO:0000256" key="1">
    <source>
        <dbReference type="ARBA" id="ARBA00007951"/>
    </source>
</evidence>
<dbReference type="Pfam" id="PF01120">
    <property type="entry name" value="Alpha_L_fucos"/>
    <property type="match status" value="1"/>
</dbReference>
<keyword evidence="3 6" id="KW-0732">Signal</keyword>
<feature type="chain" id="PRO_5020294199" description="alpha-L-fucosidase" evidence="6">
    <location>
        <begin position="26"/>
        <end position="551"/>
    </location>
</feature>
<evidence type="ECO:0000259" key="8">
    <source>
        <dbReference type="Pfam" id="PF16757"/>
    </source>
</evidence>
<dbReference type="OrthoDB" id="107551at2"/>
<dbReference type="InterPro" id="IPR017853">
    <property type="entry name" value="GH"/>
</dbReference>
<dbReference type="EMBL" id="SDHZ01000001">
    <property type="protein sequence ID" value="RXK85525.1"/>
    <property type="molecule type" value="Genomic_DNA"/>
</dbReference>
<dbReference type="EC" id="3.2.1.51" evidence="2"/>
<accession>A0A4Q1D9W0</accession>
<dbReference type="InterPro" id="IPR057739">
    <property type="entry name" value="Glyco_hydro_29_N"/>
</dbReference>
<proteinExistence type="inferred from homology"/>
<evidence type="ECO:0000313" key="9">
    <source>
        <dbReference type="EMBL" id="RXK85525.1"/>
    </source>
</evidence>
<feature type="domain" description="Glycoside hydrolase family 29 N-terminal" evidence="7">
    <location>
        <begin position="35"/>
        <end position="431"/>
    </location>
</feature>
<dbReference type="GO" id="GO:0004560">
    <property type="term" value="F:alpha-L-fucosidase activity"/>
    <property type="evidence" value="ECO:0007669"/>
    <property type="project" value="InterPro"/>
</dbReference>
<feature type="domain" description="Alpha-L-fucosidase C-terminal" evidence="8">
    <location>
        <begin position="470"/>
        <end position="549"/>
    </location>
</feature>
<dbReference type="InterPro" id="IPR000933">
    <property type="entry name" value="Glyco_hydro_29"/>
</dbReference>
<evidence type="ECO:0000256" key="3">
    <source>
        <dbReference type="ARBA" id="ARBA00022729"/>
    </source>
</evidence>
<organism evidence="9 10">
    <name type="scientific">Filimonas effusa</name>
    <dbReference type="NCBI Taxonomy" id="2508721"/>
    <lineage>
        <taxon>Bacteria</taxon>
        <taxon>Pseudomonadati</taxon>
        <taxon>Bacteroidota</taxon>
        <taxon>Chitinophagia</taxon>
        <taxon>Chitinophagales</taxon>
        <taxon>Chitinophagaceae</taxon>
        <taxon>Filimonas</taxon>
    </lineage>
</organism>
<gene>
    <name evidence="9" type="ORF">ESB13_01535</name>
</gene>
<evidence type="ECO:0000256" key="2">
    <source>
        <dbReference type="ARBA" id="ARBA00012662"/>
    </source>
</evidence>
<evidence type="ECO:0000256" key="5">
    <source>
        <dbReference type="ARBA" id="ARBA00023295"/>
    </source>
</evidence>
<dbReference type="AlphaFoldDB" id="A0A4Q1D9W0"/>
<dbReference type="SMART" id="SM00812">
    <property type="entry name" value="Alpha_L_fucos"/>
    <property type="match status" value="1"/>
</dbReference>
<evidence type="ECO:0000259" key="7">
    <source>
        <dbReference type="Pfam" id="PF01120"/>
    </source>
</evidence>
<dbReference type="GO" id="GO:0005764">
    <property type="term" value="C:lysosome"/>
    <property type="evidence" value="ECO:0007669"/>
    <property type="project" value="TreeGrafter"/>
</dbReference>
<dbReference type="GO" id="GO:0006004">
    <property type="term" value="P:fucose metabolic process"/>
    <property type="evidence" value="ECO:0007669"/>
    <property type="project" value="TreeGrafter"/>
</dbReference>
<keyword evidence="5" id="KW-0326">Glycosidase</keyword>
<comment type="similarity">
    <text evidence="1">Belongs to the glycosyl hydrolase 29 family.</text>
</comment>
<dbReference type="PANTHER" id="PTHR10030">
    <property type="entry name" value="ALPHA-L-FUCOSIDASE"/>
    <property type="match status" value="1"/>
</dbReference>
<evidence type="ECO:0000313" key="10">
    <source>
        <dbReference type="Proteomes" id="UP000290545"/>
    </source>
</evidence>
<dbReference type="GO" id="GO:0016139">
    <property type="term" value="P:glycoside catabolic process"/>
    <property type="evidence" value="ECO:0007669"/>
    <property type="project" value="TreeGrafter"/>
</dbReference>
<dbReference type="InterPro" id="IPR013780">
    <property type="entry name" value="Glyco_hydro_b"/>
</dbReference>
<sequence length="551" mass="62416">MQRRTLLKNLGMAVPAALLAKQAGAASFLETLAGEKMAKGPFQPTWDSLRQYQVPDWFRDAKFGIWAHWGPQCQPEHGDWYAREMYMEGNHHYNFHVKKYGHPSVFGFKDVINEWKADKWNPGELLERYKKAGAKYFVALANHHDNFDLYNSRYQPAWNSVKMGPRKDLIDGWAKAAREQGLHFGVSVHAAHTWSWMETAQRADKSGPYAGIPYDGRITKAGGKGKWWNGLDPQDLYAQNHPLSENSYDNGMIHRQWNWGNGVAVPTKEYCEKFYNRTVELINKYDPDLVYFDDTALPLWPVSDAGLRIAAHMYNRSIKNKGSLQAVINGKILDEVQRQCMVWDIERGQSNEIETLPWQTDTCLGDWHYNRSVYNDKRYKSAKTVIHTLADVVSKNGNLLLSVPVRGNGTIDDEEIKIVDGITRWMEINSEAIYGTRPWKVFGEGPAMEEAAPLSAQGFNEGKGKPFGATDIRFTQKQDALYATLLGWPENGKAVIKSLAAGSSLYPKEIQRAELLGNKQALSFERTSEGLIITLPQQPPAESYAVVIKLV</sequence>
<dbReference type="PANTHER" id="PTHR10030:SF37">
    <property type="entry name" value="ALPHA-L-FUCOSIDASE-RELATED"/>
    <property type="match status" value="1"/>
</dbReference>